<dbReference type="SUPFAM" id="SSF55874">
    <property type="entry name" value="ATPase domain of HSP90 chaperone/DNA topoisomerase II/histidine kinase"/>
    <property type="match status" value="1"/>
</dbReference>
<proteinExistence type="predicted"/>
<comment type="catalytic activity">
    <reaction evidence="1">
        <text>ATP + protein L-histidine = ADP + protein N-phospho-L-histidine.</text>
        <dbReference type="EC" id="2.7.13.3"/>
    </reaction>
</comment>
<accession>A0A845F3W5</accession>
<keyword evidence="8" id="KW-0902">Two-component regulatory system</keyword>
<comment type="caution">
    <text evidence="10">The sequence shown here is derived from an EMBL/GenBank/DDBJ whole genome shotgun (WGS) entry which is preliminary data.</text>
</comment>
<dbReference type="GO" id="GO:0000155">
    <property type="term" value="F:phosphorelay sensor kinase activity"/>
    <property type="evidence" value="ECO:0007669"/>
    <property type="project" value="InterPro"/>
</dbReference>
<evidence type="ECO:0000313" key="11">
    <source>
        <dbReference type="Proteomes" id="UP000447833"/>
    </source>
</evidence>
<dbReference type="SUPFAM" id="SSF47384">
    <property type="entry name" value="Homodimeric domain of signal transducing histidine kinase"/>
    <property type="match status" value="1"/>
</dbReference>
<dbReference type="Pfam" id="PF08448">
    <property type="entry name" value="PAS_4"/>
    <property type="match status" value="1"/>
</dbReference>
<dbReference type="InterPro" id="IPR036097">
    <property type="entry name" value="HisK_dim/P_sf"/>
</dbReference>
<evidence type="ECO:0000256" key="4">
    <source>
        <dbReference type="ARBA" id="ARBA00022679"/>
    </source>
</evidence>
<dbReference type="SMART" id="SM00388">
    <property type="entry name" value="HisKA"/>
    <property type="match status" value="1"/>
</dbReference>
<keyword evidence="7" id="KW-0067">ATP-binding</keyword>
<dbReference type="Gene3D" id="3.30.450.20">
    <property type="entry name" value="PAS domain"/>
    <property type="match status" value="1"/>
</dbReference>
<dbReference type="GO" id="GO:0005524">
    <property type="term" value="F:ATP binding"/>
    <property type="evidence" value="ECO:0007669"/>
    <property type="project" value="UniProtKB-KW"/>
</dbReference>
<dbReference type="EMBL" id="WMEY01000008">
    <property type="protein sequence ID" value="MYL65653.1"/>
    <property type="molecule type" value="Genomic_DNA"/>
</dbReference>
<dbReference type="InterPro" id="IPR013656">
    <property type="entry name" value="PAS_4"/>
</dbReference>
<dbReference type="EC" id="2.7.13.3" evidence="2"/>
<keyword evidence="3" id="KW-0597">Phosphoprotein</keyword>
<evidence type="ECO:0000256" key="7">
    <source>
        <dbReference type="ARBA" id="ARBA00022840"/>
    </source>
</evidence>
<keyword evidence="6" id="KW-0418">Kinase</keyword>
<feature type="domain" description="Histidine kinase" evidence="9">
    <location>
        <begin position="149"/>
        <end position="355"/>
    </location>
</feature>
<dbReference type="InterPro" id="IPR003594">
    <property type="entry name" value="HATPase_dom"/>
</dbReference>
<evidence type="ECO:0000256" key="3">
    <source>
        <dbReference type="ARBA" id="ARBA00022553"/>
    </source>
</evidence>
<dbReference type="PROSITE" id="PS50109">
    <property type="entry name" value="HIS_KIN"/>
    <property type="match status" value="1"/>
</dbReference>
<reference evidence="10 11" key="1">
    <citation type="submission" date="2019-11" db="EMBL/GenBank/DDBJ databases">
        <title>Genome sequences of 17 halophilic strains isolated from different environments.</title>
        <authorList>
            <person name="Furrow R.E."/>
        </authorList>
    </citation>
    <scope>NUCLEOTIDE SEQUENCE [LARGE SCALE GENOMIC DNA]</scope>
    <source>
        <strain evidence="10 11">22506_14_FS</strain>
    </source>
</reference>
<organism evidence="10 11">
    <name type="scientific">Guptibacillus hwajinpoensis</name>
    <dbReference type="NCBI Taxonomy" id="208199"/>
    <lineage>
        <taxon>Bacteria</taxon>
        <taxon>Bacillati</taxon>
        <taxon>Bacillota</taxon>
        <taxon>Bacilli</taxon>
        <taxon>Bacillales</taxon>
        <taxon>Guptibacillaceae</taxon>
        <taxon>Guptibacillus</taxon>
    </lineage>
</organism>
<dbReference type="SUPFAM" id="SSF55785">
    <property type="entry name" value="PYP-like sensor domain (PAS domain)"/>
    <property type="match status" value="1"/>
</dbReference>
<dbReference type="RefSeq" id="WP_160921177.1">
    <property type="nucleotide sequence ID" value="NZ_WMEY01000008.1"/>
</dbReference>
<evidence type="ECO:0000256" key="8">
    <source>
        <dbReference type="ARBA" id="ARBA00023012"/>
    </source>
</evidence>
<gene>
    <name evidence="10" type="ORF">GLW07_20030</name>
</gene>
<evidence type="ECO:0000313" key="10">
    <source>
        <dbReference type="EMBL" id="MYL65653.1"/>
    </source>
</evidence>
<dbReference type="Gene3D" id="3.30.565.10">
    <property type="entry name" value="Histidine kinase-like ATPase, C-terminal domain"/>
    <property type="match status" value="1"/>
</dbReference>
<dbReference type="InterPro" id="IPR005467">
    <property type="entry name" value="His_kinase_dom"/>
</dbReference>
<evidence type="ECO:0000256" key="6">
    <source>
        <dbReference type="ARBA" id="ARBA00022777"/>
    </source>
</evidence>
<sequence length="357" mass="40498">MEKGSELKDVNLDIIFHHISDLIFQIRVIDVHHYEIEAVNEAYLSNYETSKEAISGRRIEDFLGVDQGIQAIKRFQEAIIRKKTIQFEEGYSFPKQGYKLFDITLVPLVEGGSVEKLIGIAKDITEKRMNEEHLVQSEKLSIVGQLAAGIAHELRNPLTSLKGFLKLIQFRNTDKDIDRYVQVMDSEFHRIEQIIDEFLILAKPTKTNFQNNRIDLILDEVIELLSGQANMKSIILQKEYASSLSPIYSESNQLKQVFINLLKNAMDAIGEEGEIIIKATERKEHIQIQVIDNGSGIADEELEKLGSPFFTTKKNGTGLGLTICKRIVKKHKGTFTIESNEGKGTIVTLNFPKIYST</sequence>
<keyword evidence="4" id="KW-0808">Transferase</keyword>
<dbReference type="PANTHER" id="PTHR43065:SF10">
    <property type="entry name" value="PEROXIDE STRESS-ACTIVATED HISTIDINE KINASE MAK3"/>
    <property type="match status" value="1"/>
</dbReference>
<dbReference type="InterPro" id="IPR004358">
    <property type="entry name" value="Sig_transdc_His_kin-like_C"/>
</dbReference>
<dbReference type="InterPro" id="IPR035965">
    <property type="entry name" value="PAS-like_dom_sf"/>
</dbReference>
<keyword evidence="5" id="KW-0547">Nucleotide-binding</keyword>
<evidence type="ECO:0000256" key="1">
    <source>
        <dbReference type="ARBA" id="ARBA00000085"/>
    </source>
</evidence>
<dbReference type="PANTHER" id="PTHR43065">
    <property type="entry name" value="SENSOR HISTIDINE KINASE"/>
    <property type="match status" value="1"/>
</dbReference>
<dbReference type="PRINTS" id="PR00344">
    <property type="entry name" value="BCTRLSENSOR"/>
</dbReference>
<dbReference type="InterPro" id="IPR036890">
    <property type="entry name" value="HATPase_C_sf"/>
</dbReference>
<dbReference type="Pfam" id="PF02518">
    <property type="entry name" value="HATPase_c"/>
    <property type="match status" value="1"/>
</dbReference>
<dbReference type="CDD" id="cd00082">
    <property type="entry name" value="HisKA"/>
    <property type="match status" value="1"/>
</dbReference>
<name>A0A845F3W5_9BACL</name>
<evidence type="ECO:0000256" key="2">
    <source>
        <dbReference type="ARBA" id="ARBA00012438"/>
    </source>
</evidence>
<evidence type="ECO:0000259" key="9">
    <source>
        <dbReference type="PROSITE" id="PS50109"/>
    </source>
</evidence>
<dbReference type="Gene3D" id="1.10.287.130">
    <property type="match status" value="1"/>
</dbReference>
<dbReference type="AlphaFoldDB" id="A0A845F3W5"/>
<dbReference type="InterPro" id="IPR003661">
    <property type="entry name" value="HisK_dim/P_dom"/>
</dbReference>
<dbReference type="SMART" id="SM00387">
    <property type="entry name" value="HATPase_c"/>
    <property type="match status" value="1"/>
</dbReference>
<protein>
    <recommendedName>
        <fullName evidence="2">histidine kinase</fullName>
        <ecNumber evidence="2">2.7.13.3</ecNumber>
    </recommendedName>
</protein>
<dbReference type="Proteomes" id="UP000447833">
    <property type="component" value="Unassembled WGS sequence"/>
</dbReference>
<dbReference type="Pfam" id="PF00512">
    <property type="entry name" value="HisKA"/>
    <property type="match status" value="1"/>
</dbReference>
<evidence type="ECO:0000256" key="5">
    <source>
        <dbReference type="ARBA" id="ARBA00022741"/>
    </source>
</evidence>